<dbReference type="Gene3D" id="3.10.20.30">
    <property type="match status" value="1"/>
</dbReference>
<dbReference type="PANTHER" id="PTHR34472">
    <property type="entry name" value="SULFUR CARRIER PROTEIN THIS"/>
    <property type="match status" value="1"/>
</dbReference>
<dbReference type="SUPFAM" id="SSF54285">
    <property type="entry name" value="MoaD/ThiS"/>
    <property type="match status" value="1"/>
</dbReference>
<keyword evidence="2" id="KW-1185">Reference proteome</keyword>
<dbReference type="Pfam" id="PF02597">
    <property type="entry name" value="ThiS"/>
    <property type="match status" value="1"/>
</dbReference>
<dbReference type="Proteomes" id="UP000001508">
    <property type="component" value="Chromosome"/>
</dbReference>
<dbReference type="PANTHER" id="PTHR34472:SF1">
    <property type="entry name" value="SULFUR CARRIER PROTEIN THIS"/>
    <property type="match status" value="1"/>
</dbReference>
<dbReference type="InParanoid" id="D6Z3J3"/>
<dbReference type="KEGG" id="dak:DaAHT2_1423"/>
<evidence type="ECO:0000313" key="2">
    <source>
        <dbReference type="Proteomes" id="UP000001508"/>
    </source>
</evidence>
<dbReference type="RefSeq" id="WP_013163646.1">
    <property type="nucleotide sequence ID" value="NC_014216.1"/>
</dbReference>
<dbReference type="STRING" id="589865.DaAHT2_1423"/>
<name>D6Z3J3_DESAT</name>
<dbReference type="EMBL" id="CP001940">
    <property type="protein sequence ID" value="ADH86118.1"/>
    <property type="molecule type" value="Genomic_DNA"/>
</dbReference>
<protein>
    <submittedName>
        <fullName evidence="1">Thiamine biosynthesis protein ThiS</fullName>
    </submittedName>
</protein>
<dbReference type="InterPro" id="IPR012675">
    <property type="entry name" value="Beta-grasp_dom_sf"/>
</dbReference>
<reference evidence="2" key="1">
    <citation type="submission" date="2010-02" db="EMBL/GenBank/DDBJ databases">
        <title>Complete sequence of Desulfurivibrio alkaliphilus AHT2.</title>
        <authorList>
            <consortium name="US DOE Joint Genome Institute"/>
            <person name="Pitluck S."/>
            <person name="Chertkov O."/>
            <person name="Detter J.C."/>
            <person name="Han C."/>
            <person name="Tapia R."/>
            <person name="Larimer F."/>
            <person name="Land M."/>
            <person name="Hauser L."/>
            <person name="Kyrpides N."/>
            <person name="Mikhailova N."/>
            <person name="Sorokin D.Y."/>
            <person name="Muyzer G."/>
            <person name="Woyke T."/>
        </authorList>
    </citation>
    <scope>NUCLEOTIDE SEQUENCE [LARGE SCALE GENOMIC DNA]</scope>
    <source>
        <strain evidence="2">DSM 19089 / UNIQEM U267 / AHT2</strain>
    </source>
</reference>
<dbReference type="eggNOG" id="COG2104">
    <property type="taxonomic scope" value="Bacteria"/>
</dbReference>
<sequence>MDNSTDRITITCNGQPRQVAAGSTVATLIRDLALEPQQVAAELDGRVLNPEELAVTELSAGARLELIRFVGGG</sequence>
<dbReference type="OrthoDB" id="197113at2"/>
<dbReference type="InterPro" id="IPR010035">
    <property type="entry name" value="Thi_S"/>
</dbReference>
<dbReference type="AlphaFoldDB" id="D6Z3J3"/>
<dbReference type="InterPro" id="IPR003749">
    <property type="entry name" value="ThiS/MoaD-like"/>
</dbReference>
<dbReference type="HOGENOM" id="CLU_174611_3_0_7"/>
<gene>
    <name evidence="1" type="ordered locus">DaAHT2_1423</name>
</gene>
<accession>D6Z3J3</accession>
<proteinExistence type="predicted"/>
<dbReference type="NCBIfam" id="TIGR01683">
    <property type="entry name" value="thiS"/>
    <property type="match status" value="1"/>
</dbReference>
<organism evidence="1 2">
    <name type="scientific">Desulfurivibrio alkaliphilus (strain DSM 19089 / UNIQEM U267 / AHT2)</name>
    <dbReference type="NCBI Taxonomy" id="589865"/>
    <lineage>
        <taxon>Bacteria</taxon>
        <taxon>Pseudomonadati</taxon>
        <taxon>Thermodesulfobacteriota</taxon>
        <taxon>Desulfobulbia</taxon>
        <taxon>Desulfobulbales</taxon>
        <taxon>Desulfobulbaceae</taxon>
        <taxon>Desulfurivibrio</taxon>
    </lineage>
</organism>
<dbReference type="CDD" id="cd00565">
    <property type="entry name" value="Ubl_ThiS"/>
    <property type="match status" value="1"/>
</dbReference>
<evidence type="ECO:0000313" key="1">
    <source>
        <dbReference type="EMBL" id="ADH86118.1"/>
    </source>
</evidence>
<dbReference type="InterPro" id="IPR016155">
    <property type="entry name" value="Mopterin_synth/thiamin_S_b"/>
</dbReference>